<dbReference type="STRING" id="436010.A0A165XWS8"/>
<dbReference type="PROSITE" id="PS51257">
    <property type="entry name" value="PROKAR_LIPOPROTEIN"/>
    <property type="match status" value="1"/>
</dbReference>
<protein>
    <submittedName>
        <fullName evidence="2">Uncharacterized protein</fullName>
    </submittedName>
</protein>
<feature type="chain" id="PRO_5007869057" evidence="1">
    <location>
        <begin position="19"/>
        <end position="332"/>
    </location>
</feature>
<evidence type="ECO:0000313" key="2">
    <source>
        <dbReference type="EMBL" id="KZP08975.1"/>
    </source>
</evidence>
<dbReference type="OrthoDB" id="4605274at2759"/>
<sequence>MNMRYLLLAMSFMTACVASVSTDAPFSVDTADLKKAVECPRGISGATGGIVLLVSGTTLSGGDEWPGTPYYEYLPYEGPGYDVCWLNNPSKGLGDAQVSSEYIAYNIPLLASKSTTGKIAIPSTRARVSAYIAISGMFYGTLGPVARCQAEGLNGCYPSFYQMSNGSAYIDAQMRRGGRALVPTTSLWSRVDGTVIPEDVDPTSYLEGAANFAVQQGNICGSGDTSDHVHMVIDPAVYALAVDALAHSGHASATRFNKTSCHVFSNGTYNQAYFNATVDRINNIIVNASASTTYQATGYNLTAAEPPLKAYVCEQGQATNCMGWWPVIVQIT</sequence>
<keyword evidence="3" id="KW-1185">Reference proteome</keyword>
<proteinExistence type="predicted"/>
<dbReference type="Gene3D" id="3.40.50.1820">
    <property type="entry name" value="alpha/beta hydrolase"/>
    <property type="match status" value="1"/>
</dbReference>
<reference evidence="2 3" key="1">
    <citation type="journal article" date="2016" name="Mol. Biol. Evol.">
        <title>Comparative Genomics of Early-Diverging Mushroom-Forming Fungi Provides Insights into the Origins of Lignocellulose Decay Capabilities.</title>
        <authorList>
            <person name="Nagy L.G."/>
            <person name="Riley R."/>
            <person name="Tritt A."/>
            <person name="Adam C."/>
            <person name="Daum C."/>
            <person name="Floudas D."/>
            <person name="Sun H."/>
            <person name="Yadav J.S."/>
            <person name="Pangilinan J."/>
            <person name="Larsson K.H."/>
            <person name="Matsuura K."/>
            <person name="Barry K."/>
            <person name="Labutti K."/>
            <person name="Kuo R."/>
            <person name="Ohm R.A."/>
            <person name="Bhattacharya S.S."/>
            <person name="Shirouzu T."/>
            <person name="Yoshinaga Y."/>
            <person name="Martin F.M."/>
            <person name="Grigoriev I.V."/>
            <person name="Hibbett D.S."/>
        </authorList>
    </citation>
    <scope>NUCLEOTIDE SEQUENCE [LARGE SCALE GENOMIC DNA]</scope>
    <source>
        <strain evidence="2 3">CBS 109695</strain>
    </source>
</reference>
<dbReference type="EMBL" id="KV417710">
    <property type="protein sequence ID" value="KZP08975.1"/>
    <property type="molecule type" value="Genomic_DNA"/>
</dbReference>
<gene>
    <name evidence="2" type="ORF">FIBSPDRAFT_938701</name>
</gene>
<dbReference type="PANTHER" id="PTHR37574:SF1">
    <property type="entry name" value="LIPASE B"/>
    <property type="match status" value="1"/>
</dbReference>
<keyword evidence="1" id="KW-0732">Signal</keyword>
<dbReference type="PANTHER" id="PTHR37574">
    <property type="entry name" value="LIPASE B"/>
    <property type="match status" value="1"/>
</dbReference>
<evidence type="ECO:0000256" key="1">
    <source>
        <dbReference type="SAM" id="SignalP"/>
    </source>
</evidence>
<dbReference type="Proteomes" id="UP000076532">
    <property type="component" value="Unassembled WGS sequence"/>
</dbReference>
<evidence type="ECO:0000313" key="3">
    <source>
        <dbReference type="Proteomes" id="UP000076532"/>
    </source>
</evidence>
<dbReference type="InterPro" id="IPR029058">
    <property type="entry name" value="AB_hydrolase_fold"/>
</dbReference>
<accession>A0A165XWS8</accession>
<organism evidence="2 3">
    <name type="scientific">Athelia psychrophila</name>
    <dbReference type="NCBI Taxonomy" id="1759441"/>
    <lineage>
        <taxon>Eukaryota</taxon>
        <taxon>Fungi</taxon>
        <taxon>Dikarya</taxon>
        <taxon>Basidiomycota</taxon>
        <taxon>Agaricomycotina</taxon>
        <taxon>Agaricomycetes</taxon>
        <taxon>Agaricomycetidae</taxon>
        <taxon>Atheliales</taxon>
        <taxon>Atheliaceae</taxon>
        <taxon>Athelia</taxon>
    </lineage>
</organism>
<feature type="signal peptide" evidence="1">
    <location>
        <begin position="1"/>
        <end position="18"/>
    </location>
</feature>
<name>A0A165XWS8_9AGAM</name>
<dbReference type="InterPro" id="IPR053228">
    <property type="entry name" value="Stereospecific_Lipase"/>
</dbReference>
<dbReference type="AlphaFoldDB" id="A0A165XWS8"/>